<dbReference type="InterPro" id="IPR019734">
    <property type="entry name" value="TPR_rpt"/>
</dbReference>
<evidence type="ECO:0000313" key="2">
    <source>
        <dbReference type="EMBL" id="KAA6185996.1"/>
    </source>
</evidence>
<dbReference type="Pfam" id="PF13181">
    <property type="entry name" value="TPR_8"/>
    <property type="match status" value="1"/>
</dbReference>
<dbReference type="Gene3D" id="1.25.40.10">
    <property type="entry name" value="Tetratricopeptide repeat domain"/>
    <property type="match status" value="1"/>
</dbReference>
<proteinExistence type="predicted"/>
<dbReference type="RefSeq" id="WP_150091586.1">
    <property type="nucleotide sequence ID" value="NZ_JBFUOH010000134.1"/>
</dbReference>
<name>A0A5M8FQF6_9GAMM</name>
<dbReference type="Proteomes" id="UP000322981">
    <property type="component" value="Unassembled WGS sequence"/>
</dbReference>
<dbReference type="OrthoDB" id="6291391at2"/>
<comment type="caution">
    <text evidence="2">The sequence shown here is derived from an EMBL/GenBank/DDBJ whole genome shotgun (WGS) entry which is preliminary data.</text>
</comment>
<protein>
    <submittedName>
        <fullName evidence="2">Uncharacterized protein</fullName>
    </submittedName>
</protein>
<dbReference type="InterPro" id="IPR011990">
    <property type="entry name" value="TPR-like_helical_dom_sf"/>
</dbReference>
<organism evidence="2 3">
    <name type="scientific">Thiohalocapsa marina</name>
    <dbReference type="NCBI Taxonomy" id="424902"/>
    <lineage>
        <taxon>Bacteria</taxon>
        <taxon>Pseudomonadati</taxon>
        <taxon>Pseudomonadota</taxon>
        <taxon>Gammaproteobacteria</taxon>
        <taxon>Chromatiales</taxon>
        <taxon>Chromatiaceae</taxon>
        <taxon>Thiohalocapsa</taxon>
    </lineage>
</organism>
<dbReference type="AlphaFoldDB" id="A0A5M8FQF6"/>
<dbReference type="SUPFAM" id="SSF48452">
    <property type="entry name" value="TPR-like"/>
    <property type="match status" value="1"/>
</dbReference>
<dbReference type="EMBL" id="VWXX01000006">
    <property type="protein sequence ID" value="KAA6185996.1"/>
    <property type="molecule type" value="Genomic_DNA"/>
</dbReference>
<reference evidence="2 3" key="1">
    <citation type="submission" date="2019-09" db="EMBL/GenBank/DDBJ databases">
        <title>Whole-genome sequence of the purple sulfur bacterium Thiohalocapsa marina DSM 19078.</title>
        <authorList>
            <person name="Kyndt J.A."/>
            <person name="Meyer T.E."/>
        </authorList>
    </citation>
    <scope>NUCLEOTIDE SEQUENCE [LARGE SCALE GENOMIC DNA]</scope>
    <source>
        <strain evidence="2 3">DSM 19078</strain>
    </source>
</reference>
<evidence type="ECO:0000256" key="1">
    <source>
        <dbReference type="PROSITE-ProRule" id="PRU00339"/>
    </source>
</evidence>
<dbReference type="PROSITE" id="PS50005">
    <property type="entry name" value="TPR"/>
    <property type="match status" value="1"/>
</dbReference>
<evidence type="ECO:0000313" key="3">
    <source>
        <dbReference type="Proteomes" id="UP000322981"/>
    </source>
</evidence>
<sequence>MTDALTLLELASTQDAVALRREIARHQSLPPRQSGEPPILKRLGIAWHNLATDPATKASARAEGYLHRARKADPADHEVTAFLGSAQTLVARDAWNPATKALQLNSGLALMDKAVRLAPDNVVVRMVRMTNSLSLPAFMGRAPKAREDLLRLHACFASQPPHPALAAEVCCRLADLLQQEGRREQAQALYVQVLELAPDSVWGRRAALRQRPR</sequence>
<gene>
    <name evidence="2" type="ORF">F2Q65_06405</name>
</gene>
<keyword evidence="3" id="KW-1185">Reference proteome</keyword>
<keyword evidence="1" id="KW-0802">TPR repeat</keyword>
<accession>A0A5M8FQF6</accession>
<feature type="repeat" description="TPR" evidence="1">
    <location>
        <begin position="167"/>
        <end position="200"/>
    </location>
</feature>